<dbReference type="PANTHER" id="PTHR47242:SF1">
    <property type="entry name" value="TRAF-LIKE FAMILY PROTEIN"/>
    <property type="match status" value="1"/>
</dbReference>
<dbReference type="Proteomes" id="UP001163823">
    <property type="component" value="Chromosome 2"/>
</dbReference>
<reference evidence="1" key="1">
    <citation type="journal article" date="2023" name="Science">
        <title>Elucidation of the pathway for biosynthesis of saponin adjuvants from the soapbark tree.</title>
        <authorList>
            <person name="Reed J."/>
            <person name="Orme A."/>
            <person name="El-Demerdash A."/>
            <person name="Owen C."/>
            <person name="Martin L.B.B."/>
            <person name="Misra R.C."/>
            <person name="Kikuchi S."/>
            <person name="Rejzek M."/>
            <person name="Martin A.C."/>
            <person name="Harkess A."/>
            <person name="Leebens-Mack J."/>
            <person name="Louveau T."/>
            <person name="Stephenson M.J."/>
            <person name="Osbourn A."/>
        </authorList>
    </citation>
    <scope>NUCLEOTIDE SEQUENCE</scope>
    <source>
        <strain evidence="1">S10</strain>
    </source>
</reference>
<evidence type="ECO:0000313" key="2">
    <source>
        <dbReference type="Proteomes" id="UP001163823"/>
    </source>
</evidence>
<keyword evidence="2" id="KW-1185">Reference proteome</keyword>
<accession>A0AAD7QCL3</accession>
<dbReference type="PANTHER" id="PTHR47242">
    <property type="entry name" value="TRAF-LIKE FAMILY PROTEIN"/>
    <property type="match status" value="1"/>
</dbReference>
<proteinExistence type="predicted"/>
<organism evidence="1 2">
    <name type="scientific">Quillaja saponaria</name>
    <name type="common">Soap bark tree</name>
    <dbReference type="NCBI Taxonomy" id="32244"/>
    <lineage>
        <taxon>Eukaryota</taxon>
        <taxon>Viridiplantae</taxon>
        <taxon>Streptophyta</taxon>
        <taxon>Embryophyta</taxon>
        <taxon>Tracheophyta</taxon>
        <taxon>Spermatophyta</taxon>
        <taxon>Magnoliopsida</taxon>
        <taxon>eudicotyledons</taxon>
        <taxon>Gunneridae</taxon>
        <taxon>Pentapetalae</taxon>
        <taxon>rosids</taxon>
        <taxon>fabids</taxon>
        <taxon>Fabales</taxon>
        <taxon>Quillajaceae</taxon>
        <taxon>Quillaja</taxon>
    </lineage>
</organism>
<dbReference type="GO" id="GO:0016787">
    <property type="term" value="F:hydrolase activity"/>
    <property type="evidence" value="ECO:0007669"/>
    <property type="project" value="UniProtKB-KW"/>
</dbReference>
<dbReference type="EMBL" id="JARAOO010000002">
    <property type="protein sequence ID" value="KAJ7978973.1"/>
    <property type="molecule type" value="Genomic_DNA"/>
</dbReference>
<protein>
    <submittedName>
        <fullName evidence="1">Ubiquitin carboxyl-terminal hydrolase</fullName>
    </submittedName>
</protein>
<dbReference type="KEGG" id="qsa:O6P43_002423"/>
<dbReference type="AlphaFoldDB" id="A0AAD7QCL3"/>
<sequence>MLQHAPFYGVGLEDLSLKELDTLSNLHEEGLKAIHTLRGQVCGPCGDVHGNAPKRIDRLQPRPLQTMINARPVSDIHNGNEIQNQGHNISMKESAMNIIH</sequence>
<keyword evidence="1" id="KW-0378">Hydrolase</keyword>
<evidence type="ECO:0000313" key="1">
    <source>
        <dbReference type="EMBL" id="KAJ7978973.1"/>
    </source>
</evidence>
<name>A0AAD7QCL3_QUISA</name>
<comment type="caution">
    <text evidence="1">The sequence shown here is derived from an EMBL/GenBank/DDBJ whole genome shotgun (WGS) entry which is preliminary data.</text>
</comment>
<gene>
    <name evidence="1" type="ORF">O6P43_002423</name>
</gene>